<reference evidence="1 2" key="1">
    <citation type="submission" date="2017-09" db="EMBL/GenBank/DDBJ databases">
        <title>Depth-based differentiation of microbial function through sediment-hosted aquifers and enrichment of novel symbionts in the deep terrestrial subsurface.</title>
        <authorList>
            <person name="Probst A.J."/>
            <person name="Ladd B."/>
            <person name="Jarett J.K."/>
            <person name="Geller-Mcgrath D.E."/>
            <person name="Sieber C.M."/>
            <person name="Emerson J.B."/>
            <person name="Anantharaman K."/>
            <person name="Thomas B.C."/>
            <person name="Malmstrom R."/>
            <person name="Stieglmeier M."/>
            <person name="Klingl A."/>
            <person name="Woyke T."/>
            <person name="Ryan C.M."/>
            <person name="Banfield J.F."/>
        </authorList>
    </citation>
    <scope>NUCLEOTIDE SEQUENCE [LARGE SCALE GENOMIC DNA]</scope>
    <source>
        <strain evidence="1">CG22_combo_CG10-13_8_21_14_all_38_20</strain>
    </source>
</reference>
<dbReference type="AlphaFoldDB" id="A0A2H0BTU2"/>
<sequence length="63" mass="7415">MVTVSKKKGETTYRLVSRFKRRVADEEVLDDAKEASIFEPEAEKRKKKKYRLERLNELARGGE</sequence>
<name>A0A2H0BTU2_9BACT</name>
<evidence type="ECO:0008006" key="3">
    <source>
        <dbReference type="Google" id="ProtNLM"/>
    </source>
</evidence>
<protein>
    <recommendedName>
        <fullName evidence="3">30S ribosomal protein S21</fullName>
    </recommendedName>
</protein>
<dbReference type="Proteomes" id="UP000231246">
    <property type="component" value="Unassembled WGS sequence"/>
</dbReference>
<evidence type="ECO:0000313" key="2">
    <source>
        <dbReference type="Proteomes" id="UP000231246"/>
    </source>
</evidence>
<gene>
    <name evidence="1" type="ORF">COW99_05795</name>
</gene>
<comment type="caution">
    <text evidence="1">The sequence shown here is derived from an EMBL/GenBank/DDBJ whole genome shotgun (WGS) entry which is preliminary data.</text>
</comment>
<organism evidence="1 2">
    <name type="scientific">Candidatus Roizmanbacteria bacterium CG22_combo_CG10-13_8_21_14_all_38_20</name>
    <dbReference type="NCBI Taxonomy" id="1974862"/>
    <lineage>
        <taxon>Bacteria</taxon>
        <taxon>Candidatus Roizmaniibacteriota</taxon>
    </lineage>
</organism>
<accession>A0A2H0BTU2</accession>
<proteinExistence type="predicted"/>
<dbReference type="EMBL" id="PCTA01000034">
    <property type="protein sequence ID" value="PIP61106.1"/>
    <property type="molecule type" value="Genomic_DNA"/>
</dbReference>
<evidence type="ECO:0000313" key="1">
    <source>
        <dbReference type="EMBL" id="PIP61106.1"/>
    </source>
</evidence>